<keyword evidence="5" id="KW-1185">Reference proteome</keyword>
<keyword evidence="1" id="KW-0677">Repeat</keyword>
<dbReference type="SUPFAM" id="SSF48452">
    <property type="entry name" value="TPR-like"/>
    <property type="match status" value="2"/>
</dbReference>
<reference evidence="4 5" key="1">
    <citation type="submission" date="2024-03" db="EMBL/GenBank/DDBJ databases">
        <title>Complete genome sequence of the green alga Chloropicon roscoffensis RCC1871.</title>
        <authorList>
            <person name="Lemieux C."/>
            <person name="Pombert J.-F."/>
            <person name="Otis C."/>
            <person name="Turmel M."/>
        </authorList>
    </citation>
    <scope>NUCLEOTIDE SEQUENCE [LARGE SCALE GENOMIC DNA]</scope>
    <source>
        <strain evidence="4 5">RCC1871</strain>
    </source>
</reference>
<organism evidence="4 5">
    <name type="scientific">Chloropicon roscoffensis</name>
    <dbReference type="NCBI Taxonomy" id="1461544"/>
    <lineage>
        <taxon>Eukaryota</taxon>
        <taxon>Viridiplantae</taxon>
        <taxon>Chlorophyta</taxon>
        <taxon>Chloropicophyceae</taxon>
        <taxon>Chloropicales</taxon>
        <taxon>Chloropicaceae</taxon>
        <taxon>Chloropicon</taxon>
    </lineage>
</organism>
<dbReference type="InterPro" id="IPR047150">
    <property type="entry name" value="SGT"/>
</dbReference>
<dbReference type="Gene3D" id="1.25.40.10">
    <property type="entry name" value="Tetratricopeptide repeat domain"/>
    <property type="match status" value="2"/>
</dbReference>
<evidence type="ECO:0000256" key="3">
    <source>
        <dbReference type="SAM" id="MobiDB-lite"/>
    </source>
</evidence>
<evidence type="ECO:0000256" key="2">
    <source>
        <dbReference type="ARBA" id="ARBA00022803"/>
    </source>
</evidence>
<dbReference type="Proteomes" id="UP001472866">
    <property type="component" value="Chromosome 12"/>
</dbReference>
<dbReference type="InterPro" id="IPR019734">
    <property type="entry name" value="TPR_rpt"/>
</dbReference>
<dbReference type="PANTHER" id="PTHR45831:SF2">
    <property type="entry name" value="LD24721P"/>
    <property type="match status" value="1"/>
</dbReference>
<name>A0AAX4PH20_9CHLO</name>
<evidence type="ECO:0000313" key="4">
    <source>
        <dbReference type="EMBL" id="WZN65528.1"/>
    </source>
</evidence>
<dbReference type="PANTHER" id="PTHR45831">
    <property type="entry name" value="LD24721P"/>
    <property type="match status" value="1"/>
</dbReference>
<dbReference type="SMART" id="SM00028">
    <property type="entry name" value="TPR"/>
    <property type="match status" value="3"/>
</dbReference>
<dbReference type="GO" id="GO:0016020">
    <property type="term" value="C:membrane"/>
    <property type="evidence" value="ECO:0007669"/>
    <property type="project" value="TreeGrafter"/>
</dbReference>
<evidence type="ECO:0000313" key="5">
    <source>
        <dbReference type="Proteomes" id="UP001472866"/>
    </source>
</evidence>
<dbReference type="InterPro" id="IPR011990">
    <property type="entry name" value="TPR-like_helical_dom_sf"/>
</dbReference>
<evidence type="ECO:0000256" key="1">
    <source>
        <dbReference type="ARBA" id="ARBA00022737"/>
    </source>
</evidence>
<keyword evidence="2" id="KW-0802">TPR repeat</keyword>
<gene>
    <name evidence="4" type="ORF">HKI87_12g70870</name>
</gene>
<sequence>MEERTESAVVDEAMEKIKNALSGNLPPRSCVVGNSPLPMQADILLEEVLDGDEDEYVDMLRQAFIKSETQKYERGEDGVNRAVVVNMRSYVDVARKYKEEGNEKYKAKDYEGAIAKYTEGVEILSTRNAGSTTEDGDLNRMKAECLCNRSLIHLLVARDDEGNYGHDGAVTALEDASAAVTLDPTYSKAYLRKAAALDALGRTTAAKACRASAKRRDQNASAEAAARAAPEDNESFTDLADGRDPLDFVGKGPASDKEIRIRYAEQGQPLRLLSILCNIGSGNNMGQTIERARQKELRRGKKRLYYAISMRVAMSYLSTVTGVLQLERMNSEGLPPYPSLGCALTDAHHGFDPAVQYAYGHGDSELAERFYRVFLPKFQEAYDMMEAAGNSEKDWLTLSSTYTNCGLVKRNLSKSEEALEMFEKGAEYGNSDAMVEAGLILLYGACGSAKARQDLPLSKKYLKMALEADFPPCDYRVMQAKEGLIAHAQLAMNPNLVMMRWDQRKYN</sequence>
<protein>
    <submittedName>
        <fullName evidence="4">Uncharacterized protein</fullName>
    </submittedName>
</protein>
<accession>A0AAX4PH20</accession>
<dbReference type="GO" id="GO:0060090">
    <property type="term" value="F:molecular adaptor activity"/>
    <property type="evidence" value="ECO:0007669"/>
    <property type="project" value="TreeGrafter"/>
</dbReference>
<dbReference type="GO" id="GO:0072380">
    <property type="term" value="C:TRC complex"/>
    <property type="evidence" value="ECO:0007669"/>
    <property type="project" value="TreeGrafter"/>
</dbReference>
<dbReference type="AlphaFoldDB" id="A0AAX4PH20"/>
<dbReference type="GO" id="GO:0006620">
    <property type="term" value="P:post-translational protein targeting to endoplasmic reticulum membrane"/>
    <property type="evidence" value="ECO:0007669"/>
    <property type="project" value="TreeGrafter"/>
</dbReference>
<feature type="region of interest" description="Disordered" evidence="3">
    <location>
        <begin position="220"/>
        <end position="242"/>
    </location>
</feature>
<proteinExistence type="predicted"/>
<dbReference type="EMBL" id="CP151512">
    <property type="protein sequence ID" value="WZN65528.1"/>
    <property type="molecule type" value="Genomic_DNA"/>
</dbReference>